<dbReference type="Pfam" id="PF14310">
    <property type="entry name" value="Fn3-like"/>
    <property type="match status" value="1"/>
</dbReference>
<gene>
    <name evidence="4" type="ORF">DYP60_02475</name>
</gene>
<protein>
    <submittedName>
        <fullName evidence="4">Beta-glucosidase</fullName>
    </submittedName>
</protein>
<evidence type="ECO:0000313" key="4">
    <source>
        <dbReference type="EMBL" id="RFU95888.1"/>
    </source>
</evidence>
<name>A0A372MKI5_9SPIR</name>
<comment type="caution">
    <text evidence="4">The sequence shown here is derived from an EMBL/GenBank/DDBJ whole genome shotgun (WGS) entry which is preliminary data.</text>
</comment>
<dbReference type="SMART" id="SM01217">
    <property type="entry name" value="Fn3_like"/>
    <property type="match status" value="1"/>
</dbReference>
<dbReference type="InterPro" id="IPR036962">
    <property type="entry name" value="Glyco_hydro_3_N_sf"/>
</dbReference>
<feature type="domain" description="Fibronectin type III-like" evidence="3">
    <location>
        <begin position="681"/>
        <end position="750"/>
    </location>
</feature>
<dbReference type="InterPro" id="IPR036881">
    <property type="entry name" value="Glyco_hydro_3_C_sf"/>
</dbReference>
<accession>A0A372MKI5</accession>
<dbReference type="PRINTS" id="PR00133">
    <property type="entry name" value="GLHYDRLASE3"/>
</dbReference>
<dbReference type="InterPro" id="IPR002772">
    <property type="entry name" value="Glyco_hydro_3_C"/>
</dbReference>
<dbReference type="GO" id="GO:0009251">
    <property type="term" value="P:glucan catabolic process"/>
    <property type="evidence" value="ECO:0007669"/>
    <property type="project" value="TreeGrafter"/>
</dbReference>
<dbReference type="InterPro" id="IPR017853">
    <property type="entry name" value="GH"/>
</dbReference>
<reference evidence="4 5" key="2">
    <citation type="submission" date="2018-09" db="EMBL/GenBank/DDBJ databases">
        <title>Genome of Sphaerochaeta halotolerans strain 4-11.</title>
        <authorList>
            <person name="Nazina T.N."/>
            <person name="Sokolova D.S."/>
        </authorList>
    </citation>
    <scope>NUCLEOTIDE SEQUENCE [LARGE SCALE GENOMIC DNA]</scope>
    <source>
        <strain evidence="4 5">4-11</strain>
    </source>
</reference>
<dbReference type="SUPFAM" id="SSF51445">
    <property type="entry name" value="(Trans)glycosidases"/>
    <property type="match status" value="1"/>
</dbReference>
<dbReference type="InterPro" id="IPR013783">
    <property type="entry name" value="Ig-like_fold"/>
</dbReference>
<evidence type="ECO:0000256" key="1">
    <source>
        <dbReference type="ARBA" id="ARBA00005336"/>
    </source>
</evidence>
<evidence type="ECO:0000256" key="2">
    <source>
        <dbReference type="ARBA" id="ARBA00022801"/>
    </source>
</evidence>
<reference evidence="5" key="1">
    <citation type="submission" date="2018-08" db="EMBL/GenBank/DDBJ databases">
        <authorList>
            <person name="Grouzdev D.S."/>
            <person name="Krutkina M.S."/>
        </authorList>
    </citation>
    <scope>NUCLEOTIDE SEQUENCE [LARGE SCALE GENOMIC DNA]</scope>
    <source>
        <strain evidence="5">4-11</strain>
    </source>
</reference>
<dbReference type="Pfam" id="PF00933">
    <property type="entry name" value="Glyco_hydro_3"/>
    <property type="match status" value="1"/>
</dbReference>
<evidence type="ECO:0000259" key="3">
    <source>
        <dbReference type="SMART" id="SM01217"/>
    </source>
</evidence>
<dbReference type="EMBL" id="QUWK01000002">
    <property type="protein sequence ID" value="RFU95888.1"/>
    <property type="molecule type" value="Genomic_DNA"/>
</dbReference>
<dbReference type="Proteomes" id="UP000264002">
    <property type="component" value="Unassembled WGS sequence"/>
</dbReference>
<dbReference type="Gene3D" id="2.60.40.10">
    <property type="entry name" value="Immunoglobulins"/>
    <property type="match status" value="1"/>
</dbReference>
<dbReference type="FunFam" id="2.60.40.10:FF:000495">
    <property type="entry name" value="Periplasmic beta-glucosidase"/>
    <property type="match status" value="1"/>
</dbReference>
<dbReference type="GO" id="GO:0008422">
    <property type="term" value="F:beta-glucosidase activity"/>
    <property type="evidence" value="ECO:0007669"/>
    <property type="project" value="TreeGrafter"/>
</dbReference>
<comment type="similarity">
    <text evidence="1">Belongs to the glycosyl hydrolase 3 family.</text>
</comment>
<keyword evidence="5" id="KW-1185">Reference proteome</keyword>
<dbReference type="InterPro" id="IPR001764">
    <property type="entry name" value="Glyco_hydro_3_N"/>
</dbReference>
<dbReference type="PANTHER" id="PTHR30620">
    <property type="entry name" value="PERIPLASMIC BETA-GLUCOSIDASE-RELATED"/>
    <property type="match status" value="1"/>
</dbReference>
<dbReference type="RefSeq" id="WP_117329287.1">
    <property type="nucleotide sequence ID" value="NZ_QUWK01000002.1"/>
</dbReference>
<dbReference type="Gene3D" id="3.20.20.300">
    <property type="entry name" value="Glycoside hydrolase, family 3, N-terminal domain"/>
    <property type="match status" value="1"/>
</dbReference>
<dbReference type="SUPFAM" id="SSF52279">
    <property type="entry name" value="Beta-D-glucan exohydrolase, C-terminal domain"/>
    <property type="match status" value="1"/>
</dbReference>
<evidence type="ECO:0000313" key="5">
    <source>
        <dbReference type="Proteomes" id="UP000264002"/>
    </source>
</evidence>
<dbReference type="InterPro" id="IPR051915">
    <property type="entry name" value="Cellulose_Degrad_GH3"/>
</dbReference>
<dbReference type="Gene3D" id="3.40.50.1700">
    <property type="entry name" value="Glycoside hydrolase family 3 C-terminal domain"/>
    <property type="match status" value="1"/>
</dbReference>
<proteinExistence type="inferred from homology"/>
<dbReference type="InterPro" id="IPR026891">
    <property type="entry name" value="Fn3-like"/>
</dbReference>
<sequence length="784" mass="84832">MQQNKERALELLRKMSIEEKVSQLVSAWLEIGLDGSLHVREYGHAELHDGDVKAEVLGKGIGQLTRPYGTMANDAVRQAKAINELQRYLLKETRLGIPALLHEECLTGAMVKGATIFPSALNYGSTWEPSLVGNVGKAIGDELRSLGVHQGLAPVLDVARDARWGRLEETYGEDPYLCGVMGIAYVQGLQGERRSPIATLKHFVGHSASEGGRNHAPVHIGPTELRNTFALPFEMVVRHAHPGSVMPAYHDIDGVPCTSNRSLITDLLKHQWGFDGLVVADYEAIVQLFHDHRVASDMAEAAALAFNAGMDIELPGYTVFKEGLIEALYRGLITNDALDEAVLRVLQEKYNQGVFEHPFIKEDAIELGTEKNHALAVEVAEKSLVLLKNDGTLPLKQAGSVALVGPLADHPYAMFGGYSTPIHLQGSHGPEETVPLHAKTIRAALSEVLGDVPLTFEPGCMLYESKVEKAIFFPGDVPEEEEGVHELSQDTQGIEKAVAAAVSSDVTVMVVGDIAGLFRQGTVGEGSDADSLKLPGVQEQLMEAVLATGKPVVVVLVSGRPYTMHHAVSQASAILATWLPGEGGGEAIARTLVGLNNPGGKTILSFPKCAGSMPYAYNHFKKAGGLKVQPKFGALYPFGHGLSYTTFDWDDFQVENPMIQGDEEFHFSLTVRNGGTCGGDEVVQVYLQDKVASIVRPVKELKAFCRVSLQPGEQKRISFTIPADILSFVGSDARRVLEPGSFLLQVGKSSEDIVFSEEIAVVGKSKVFSKDWRFLSSVSVTDCT</sequence>
<organism evidence="4 5">
    <name type="scientific">Sphaerochaeta halotolerans</name>
    <dbReference type="NCBI Taxonomy" id="2293840"/>
    <lineage>
        <taxon>Bacteria</taxon>
        <taxon>Pseudomonadati</taxon>
        <taxon>Spirochaetota</taxon>
        <taxon>Spirochaetia</taxon>
        <taxon>Spirochaetales</taxon>
        <taxon>Sphaerochaetaceae</taxon>
        <taxon>Sphaerochaeta</taxon>
    </lineage>
</organism>
<dbReference type="AlphaFoldDB" id="A0A372MKI5"/>
<dbReference type="PANTHER" id="PTHR30620:SF123">
    <property type="entry name" value="BETA-XYLOSIDASE"/>
    <property type="match status" value="1"/>
</dbReference>
<keyword evidence="2" id="KW-0378">Hydrolase</keyword>
<dbReference type="Pfam" id="PF01915">
    <property type="entry name" value="Glyco_hydro_3_C"/>
    <property type="match status" value="1"/>
</dbReference>